<keyword evidence="2" id="KW-1185">Reference proteome</keyword>
<organism evidence="1 2">
    <name type="scientific">Thiothrix unzii</name>
    <dbReference type="NCBI Taxonomy" id="111769"/>
    <lineage>
        <taxon>Bacteria</taxon>
        <taxon>Pseudomonadati</taxon>
        <taxon>Pseudomonadota</taxon>
        <taxon>Gammaproteobacteria</taxon>
        <taxon>Thiotrichales</taxon>
        <taxon>Thiotrichaceae</taxon>
        <taxon>Thiothrix</taxon>
    </lineage>
</organism>
<sequence length="138" mass="15759">MKPESCNAAPTALDETLVLIDHEWAEHRESGLRVRKLRCQTVLKQRYDQWLFEVTNGLFSAVFLYEKWPTYHQPIRKGLAVFGELFPVGDAQVGHWYEVNGLEGIPFIEISSLYPLQGQYAGHSYALNVEQLGDCLTC</sequence>
<evidence type="ECO:0000313" key="2">
    <source>
        <dbReference type="Proteomes" id="UP000672009"/>
    </source>
</evidence>
<dbReference type="RefSeq" id="WP_210220126.1">
    <property type="nucleotide sequence ID" value="NZ_CP072793.1"/>
</dbReference>
<dbReference type="AlphaFoldDB" id="A0A975IJ80"/>
<accession>A0A975IJ80</accession>
<evidence type="ECO:0000313" key="1">
    <source>
        <dbReference type="EMBL" id="QTR54650.1"/>
    </source>
</evidence>
<protein>
    <submittedName>
        <fullName evidence="1">Uncharacterized protein</fullName>
    </submittedName>
</protein>
<dbReference type="EMBL" id="CP072793">
    <property type="protein sequence ID" value="QTR54650.1"/>
    <property type="molecule type" value="Genomic_DNA"/>
</dbReference>
<proteinExistence type="predicted"/>
<reference evidence="1" key="1">
    <citation type="submission" date="2021-04" db="EMBL/GenBank/DDBJ databases">
        <title>Genomics, taxonomy and metabolism of representatives of sulfur bacteria of the genus Thiothrix: Thiothrix fructosivorans QT, Thiothrix unzii A1T and three new species, Thiothrix subterranea sp. nov., Thiothrix litoralis sp. nov. and 'Candidatus Thiothrix anitrata' sp. nov.</title>
        <authorList>
            <person name="Ravin N.V."/>
            <person name="Smolyakov D."/>
            <person name="Rudenko T.S."/>
            <person name="Mardanov A.V."/>
            <person name="Beletsky A.V."/>
            <person name="Markov N.D."/>
            <person name="Fomenkov A.I."/>
            <person name="Roberts R.J."/>
            <person name="Karnachuk O.V."/>
            <person name="Novikov A."/>
            <person name="Grabovich M.Y."/>
        </authorList>
    </citation>
    <scope>NUCLEOTIDE SEQUENCE</scope>
    <source>
        <strain evidence="1">A1</strain>
    </source>
</reference>
<dbReference type="KEGG" id="tun:J9260_06060"/>
<name>A0A975IJ80_9GAMM</name>
<dbReference type="Proteomes" id="UP000672009">
    <property type="component" value="Chromosome"/>
</dbReference>
<gene>
    <name evidence="1" type="ORF">J9260_06060</name>
</gene>